<keyword evidence="2" id="KW-1185">Reference proteome</keyword>
<name>A0A919TY37_9ACTN</name>
<evidence type="ECO:0000313" key="2">
    <source>
        <dbReference type="Proteomes" id="UP000623608"/>
    </source>
</evidence>
<protein>
    <submittedName>
        <fullName evidence="1">Uncharacterized protein</fullName>
    </submittedName>
</protein>
<dbReference type="AlphaFoldDB" id="A0A919TY37"/>
<gene>
    <name evidence="1" type="ORF">Ate02nite_75900</name>
</gene>
<sequence>MVSTAGLAVQASPAMAASHRPCAVEKHFNLAGVEKVGTATATIGADGVKLTTSRTVDTDKVSWKSKFLLPVPADSVNEMNYETVKLDSYVDDTNQTVNNAALPSYHIYVRTRAGAEATLIYEPYYNLPANPQRNVRTEWDVTTGKLWTSATTLTGVTGIGGGSYATNKTLAQIIATNPGLAVTGIGWGLGTYNRGVVAIMDDQRFATKLTCTDHQWSTGFSTGIFWPGWLF</sequence>
<organism evidence="1 2">
    <name type="scientific">Paractinoplanes tereljensis</name>
    <dbReference type="NCBI Taxonomy" id="571912"/>
    <lineage>
        <taxon>Bacteria</taxon>
        <taxon>Bacillati</taxon>
        <taxon>Actinomycetota</taxon>
        <taxon>Actinomycetes</taxon>
        <taxon>Micromonosporales</taxon>
        <taxon>Micromonosporaceae</taxon>
        <taxon>Paractinoplanes</taxon>
    </lineage>
</organism>
<dbReference type="Proteomes" id="UP000623608">
    <property type="component" value="Unassembled WGS sequence"/>
</dbReference>
<accession>A0A919TY37</accession>
<reference evidence="1" key="1">
    <citation type="submission" date="2021-01" db="EMBL/GenBank/DDBJ databases">
        <title>Whole genome shotgun sequence of Actinoplanes tereljensis NBRC 105297.</title>
        <authorList>
            <person name="Komaki H."/>
            <person name="Tamura T."/>
        </authorList>
    </citation>
    <scope>NUCLEOTIDE SEQUENCE</scope>
    <source>
        <strain evidence="1">NBRC 105297</strain>
    </source>
</reference>
<dbReference type="EMBL" id="BOMY01000048">
    <property type="protein sequence ID" value="GIF24860.1"/>
    <property type="molecule type" value="Genomic_DNA"/>
</dbReference>
<proteinExistence type="predicted"/>
<evidence type="ECO:0000313" key="1">
    <source>
        <dbReference type="EMBL" id="GIF24860.1"/>
    </source>
</evidence>
<comment type="caution">
    <text evidence="1">The sequence shown here is derived from an EMBL/GenBank/DDBJ whole genome shotgun (WGS) entry which is preliminary data.</text>
</comment>